<dbReference type="RefSeq" id="WP_035086615.1">
    <property type="nucleotide sequence ID" value="NZ_JQGC01000027.1"/>
</dbReference>
<protein>
    <submittedName>
        <fullName evidence="2">Uncharacterized protein</fullName>
    </submittedName>
</protein>
<keyword evidence="3" id="KW-1185">Reference proteome</keyword>
<gene>
    <name evidence="2" type="ORF">JP75_21650</name>
</gene>
<feature type="signal peptide" evidence="1">
    <location>
        <begin position="1"/>
        <end position="20"/>
    </location>
</feature>
<keyword evidence="1" id="KW-0732">Signal</keyword>
<reference evidence="2 3" key="1">
    <citation type="submission" date="2014-08" db="EMBL/GenBank/DDBJ databases">
        <authorList>
            <person name="Hassan Y.I."/>
            <person name="Lepp D."/>
            <person name="Zhou T."/>
        </authorList>
    </citation>
    <scope>NUCLEOTIDE SEQUENCE [LARGE SCALE GENOMIC DNA]</scope>
    <source>
        <strain evidence="2 3">IFO13584</strain>
    </source>
</reference>
<evidence type="ECO:0000256" key="1">
    <source>
        <dbReference type="SAM" id="SignalP"/>
    </source>
</evidence>
<feature type="chain" id="PRO_5001825816" evidence="1">
    <location>
        <begin position="21"/>
        <end position="83"/>
    </location>
</feature>
<organism evidence="2 3">
    <name type="scientific">Devosia riboflavina</name>
    <dbReference type="NCBI Taxonomy" id="46914"/>
    <lineage>
        <taxon>Bacteria</taxon>
        <taxon>Pseudomonadati</taxon>
        <taxon>Pseudomonadota</taxon>
        <taxon>Alphaproteobacteria</taxon>
        <taxon>Hyphomicrobiales</taxon>
        <taxon>Devosiaceae</taxon>
        <taxon>Devosia</taxon>
    </lineage>
</organism>
<dbReference type="OrthoDB" id="9809419at2"/>
<sequence length="83" mass="8815">MKTSILALGFILATSSAAFACTAEELQAKAMEVSTKVQTVIAAHPEKASEITEKFTALQTNPPADVESACKVYDDLLVEIEAL</sequence>
<accession>A0A087LXL9</accession>
<evidence type="ECO:0000313" key="3">
    <source>
        <dbReference type="Proteomes" id="UP000028981"/>
    </source>
</evidence>
<comment type="caution">
    <text evidence="2">The sequence shown here is derived from an EMBL/GenBank/DDBJ whole genome shotgun (WGS) entry which is preliminary data.</text>
</comment>
<dbReference type="AlphaFoldDB" id="A0A087LXL9"/>
<dbReference type="PROSITE" id="PS51257">
    <property type="entry name" value="PROKAR_LIPOPROTEIN"/>
    <property type="match status" value="1"/>
</dbReference>
<evidence type="ECO:0000313" key="2">
    <source>
        <dbReference type="EMBL" id="KFL29372.1"/>
    </source>
</evidence>
<dbReference type="EMBL" id="JQGC01000027">
    <property type="protein sequence ID" value="KFL29372.1"/>
    <property type="molecule type" value="Genomic_DNA"/>
</dbReference>
<name>A0A087LXL9_9HYPH</name>
<dbReference type="Proteomes" id="UP000028981">
    <property type="component" value="Unassembled WGS sequence"/>
</dbReference>
<proteinExistence type="predicted"/>